<dbReference type="InterPro" id="IPR046373">
    <property type="entry name" value="Acyl-CoA_Oxase/DH_mid-dom_sf"/>
</dbReference>
<dbReference type="Gene3D" id="2.40.110.10">
    <property type="entry name" value="Butyryl-CoA Dehydrogenase, subunit A, domain 2"/>
    <property type="match status" value="1"/>
</dbReference>
<feature type="domain" description="Acyl-CoA dehydrogenase C-terminal" evidence="16">
    <location>
        <begin position="270"/>
        <end position="391"/>
    </location>
</feature>
<keyword evidence="4" id="KW-0547">Nucleotide-binding</keyword>
<evidence type="ECO:0000256" key="2">
    <source>
        <dbReference type="ARBA" id="ARBA00022630"/>
    </source>
</evidence>
<evidence type="ECO:0000256" key="7">
    <source>
        <dbReference type="ARBA" id="ARBA00034307"/>
    </source>
</evidence>
<dbReference type="GO" id="GO:0003995">
    <property type="term" value="F:acyl-CoA dehydrogenase activity"/>
    <property type="evidence" value="ECO:0007669"/>
    <property type="project" value="TreeGrafter"/>
</dbReference>
<dbReference type="Pfam" id="PF08028">
    <property type="entry name" value="Acyl-CoA_dh_2"/>
    <property type="match status" value="1"/>
</dbReference>
<comment type="pathway">
    <text evidence="7">Sulfur metabolism; dibenzothiophene degradation.</text>
</comment>
<dbReference type="SUPFAM" id="SSF47203">
    <property type="entry name" value="Acyl-CoA dehydrogenase C-terminal domain-like"/>
    <property type="match status" value="1"/>
</dbReference>
<organism evidence="17">
    <name type="scientific">Streptomyces sp. NBC_01393</name>
    <dbReference type="NCBI Taxonomy" id="2903851"/>
    <lineage>
        <taxon>Bacteria</taxon>
        <taxon>Bacillati</taxon>
        <taxon>Actinomycetota</taxon>
        <taxon>Actinomycetes</taxon>
        <taxon>Kitasatosporales</taxon>
        <taxon>Streptomycetaceae</taxon>
        <taxon>Streptomyces</taxon>
    </lineage>
</organism>
<evidence type="ECO:0000256" key="4">
    <source>
        <dbReference type="ARBA" id="ARBA00022741"/>
    </source>
</evidence>
<evidence type="ECO:0000256" key="12">
    <source>
        <dbReference type="ARBA" id="ARBA00048445"/>
    </source>
</evidence>
<dbReference type="Pfam" id="PF02770">
    <property type="entry name" value="Acyl-CoA_dh_M"/>
    <property type="match status" value="1"/>
</dbReference>
<comment type="catalytic activity">
    <reaction evidence="13">
        <text>dibenzothiophene + 2 FMNH2 + 2 O2 = dibenzothiophene 5,5-dioxide + 2 FMN + 2 H2O + 2 H(+)</text>
        <dbReference type="Rhea" id="RHEA:49072"/>
        <dbReference type="ChEBI" id="CHEBI:15377"/>
        <dbReference type="ChEBI" id="CHEBI:15378"/>
        <dbReference type="ChEBI" id="CHEBI:15379"/>
        <dbReference type="ChEBI" id="CHEBI:23681"/>
        <dbReference type="ChEBI" id="CHEBI:57618"/>
        <dbReference type="ChEBI" id="CHEBI:58210"/>
        <dbReference type="ChEBI" id="CHEBI:90356"/>
        <dbReference type="EC" id="1.14.14.21"/>
    </reaction>
</comment>
<dbReference type="SUPFAM" id="SSF56645">
    <property type="entry name" value="Acyl-CoA dehydrogenase NM domain-like"/>
    <property type="match status" value="1"/>
</dbReference>
<dbReference type="GO" id="GO:0050660">
    <property type="term" value="F:flavin adenine dinucleotide binding"/>
    <property type="evidence" value="ECO:0007669"/>
    <property type="project" value="InterPro"/>
</dbReference>
<dbReference type="PANTHER" id="PTHR43884:SF12">
    <property type="entry name" value="ISOVALERYL-COA DEHYDROGENASE, MITOCHONDRIAL-RELATED"/>
    <property type="match status" value="1"/>
</dbReference>
<dbReference type="AlphaFoldDB" id="A0AAU3ICC1"/>
<sequence length="427" mass="44874">MTGPRLTGELLVDAMTPDEHARAQRVEKVLPALRASAAEADAKAEFPAGHVALLRDAGLLGLVVPRKYGGLGGTLRDLAAATFAMGTACPSTALAYFFHNTSASRGLLPLEAVRAGLFHEDETAEVTAFAERVLTTMAAGTWLGNFASESVKSSTANIAIATTAEQAPGGWLLTGEKSFGCATGVADTYLVTARLAGTEGPDGLALFLVPRSAPGVGSREPWNGLGMRGSANHGIRLSNAFVPSSEALTVPGAFTRMLQVSRGSFVGNQLAIAAVYTGAAQAVYDHTLERLTRATFADTGRPIASSPMHQVLIGDMTQRLETAYLWLRRQLELETSEPPLRGKSEVFTQWRLGKGSVTEACFDVAVAALKACGTSGATMDGTIGRTVRDLAMGLVMTFPAERGRLEAAKMATDSLENALFANLEASR</sequence>
<feature type="domain" description="Acyl-CoA dehydrogenase/oxidase N-terminal" evidence="15">
    <location>
        <begin position="33"/>
        <end position="104"/>
    </location>
</feature>
<keyword evidence="6" id="KW-0503">Monooxygenase</keyword>
<protein>
    <recommendedName>
        <fullName evidence="10">Dibenzothiophene monooxygenase</fullName>
        <ecNumber evidence="9">1.14.14.21</ecNumber>
    </recommendedName>
</protein>
<dbReference type="InterPro" id="IPR036250">
    <property type="entry name" value="AcylCo_DH-like_C"/>
</dbReference>
<comment type="similarity">
    <text evidence="8">Belongs to the DszC flavin monooxygenase family.</text>
</comment>
<evidence type="ECO:0000313" key="17">
    <source>
        <dbReference type="EMBL" id="WTZ14055.1"/>
    </source>
</evidence>
<keyword evidence="5" id="KW-0560">Oxidoreductase</keyword>
<evidence type="ECO:0000256" key="1">
    <source>
        <dbReference type="ARBA" id="ARBA00004496"/>
    </source>
</evidence>
<comment type="catalytic activity">
    <reaction evidence="12">
        <text>dibenzothiophene 5-oxide + FMNH2 + O2 = dibenzothiophene 5,5-dioxide + FMN + H2O + H(+)</text>
        <dbReference type="Rhea" id="RHEA:49080"/>
        <dbReference type="ChEBI" id="CHEBI:15377"/>
        <dbReference type="ChEBI" id="CHEBI:15378"/>
        <dbReference type="ChEBI" id="CHEBI:15379"/>
        <dbReference type="ChEBI" id="CHEBI:23683"/>
        <dbReference type="ChEBI" id="CHEBI:57618"/>
        <dbReference type="ChEBI" id="CHEBI:58210"/>
        <dbReference type="ChEBI" id="CHEBI:90356"/>
    </reaction>
</comment>
<dbReference type="GO" id="GO:0004497">
    <property type="term" value="F:monooxygenase activity"/>
    <property type="evidence" value="ECO:0007669"/>
    <property type="project" value="UniProtKB-KW"/>
</dbReference>
<comment type="subcellular location">
    <subcellularLocation>
        <location evidence="1">Cytoplasm</location>
    </subcellularLocation>
</comment>
<keyword evidence="2" id="KW-0285">Flavoprotein</keyword>
<name>A0AAU3ICC1_9ACTN</name>
<dbReference type="GO" id="GO:0005737">
    <property type="term" value="C:cytoplasm"/>
    <property type="evidence" value="ECO:0007669"/>
    <property type="project" value="UniProtKB-SubCell"/>
</dbReference>
<reference evidence="17" key="1">
    <citation type="submission" date="2022-10" db="EMBL/GenBank/DDBJ databases">
        <title>The complete genomes of actinobacterial strains from the NBC collection.</title>
        <authorList>
            <person name="Joergensen T.S."/>
            <person name="Alvarez Arevalo M."/>
            <person name="Sterndorff E.B."/>
            <person name="Faurdal D."/>
            <person name="Vuksanovic O."/>
            <person name="Mourched A.-S."/>
            <person name="Charusanti P."/>
            <person name="Shaw S."/>
            <person name="Blin K."/>
            <person name="Weber T."/>
        </authorList>
    </citation>
    <scope>NUCLEOTIDE SEQUENCE</scope>
    <source>
        <strain evidence="17">NBC_01393</strain>
    </source>
</reference>
<evidence type="ECO:0000256" key="10">
    <source>
        <dbReference type="ARBA" id="ARBA00034345"/>
    </source>
</evidence>
<keyword evidence="3" id="KW-0288">FMN</keyword>
<feature type="domain" description="Acyl-CoA oxidase/dehydrogenase middle" evidence="14">
    <location>
        <begin position="152"/>
        <end position="239"/>
    </location>
</feature>
<dbReference type="PIRSF" id="PIRSF016578">
    <property type="entry name" value="HsaA"/>
    <property type="match status" value="1"/>
</dbReference>
<evidence type="ECO:0000256" key="13">
    <source>
        <dbReference type="ARBA" id="ARBA00049456"/>
    </source>
</evidence>
<evidence type="ECO:0000256" key="6">
    <source>
        <dbReference type="ARBA" id="ARBA00023033"/>
    </source>
</evidence>
<dbReference type="PANTHER" id="PTHR43884">
    <property type="entry name" value="ACYL-COA DEHYDROGENASE"/>
    <property type="match status" value="1"/>
</dbReference>
<dbReference type="Gene3D" id="1.20.140.10">
    <property type="entry name" value="Butyryl-CoA Dehydrogenase, subunit A, domain 3"/>
    <property type="match status" value="1"/>
</dbReference>
<gene>
    <name evidence="17" type="ORF">OG699_42540</name>
</gene>
<proteinExistence type="inferred from homology"/>
<evidence type="ECO:0000256" key="8">
    <source>
        <dbReference type="ARBA" id="ARBA00034317"/>
    </source>
</evidence>
<evidence type="ECO:0000256" key="3">
    <source>
        <dbReference type="ARBA" id="ARBA00022643"/>
    </source>
</evidence>
<evidence type="ECO:0000259" key="15">
    <source>
        <dbReference type="Pfam" id="PF02771"/>
    </source>
</evidence>
<dbReference type="InterPro" id="IPR009100">
    <property type="entry name" value="AcylCoA_DH/oxidase_NM_dom_sf"/>
</dbReference>
<dbReference type="EMBL" id="CP109546">
    <property type="protein sequence ID" value="WTZ14055.1"/>
    <property type="molecule type" value="Genomic_DNA"/>
</dbReference>
<dbReference type="Pfam" id="PF02771">
    <property type="entry name" value="Acyl-CoA_dh_N"/>
    <property type="match status" value="1"/>
</dbReference>
<evidence type="ECO:0000256" key="11">
    <source>
        <dbReference type="ARBA" id="ARBA00047859"/>
    </source>
</evidence>
<dbReference type="InterPro" id="IPR013786">
    <property type="entry name" value="AcylCoA_DH/ox_N"/>
</dbReference>
<dbReference type="CDD" id="cd00567">
    <property type="entry name" value="ACAD"/>
    <property type="match status" value="1"/>
</dbReference>
<dbReference type="InterPro" id="IPR013107">
    <property type="entry name" value="Acyl-CoA_DH_C"/>
</dbReference>
<evidence type="ECO:0000256" key="5">
    <source>
        <dbReference type="ARBA" id="ARBA00023002"/>
    </source>
</evidence>
<evidence type="ECO:0000259" key="14">
    <source>
        <dbReference type="Pfam" id="PF02770"/>
    </source>
</evidence>
<dbReference type="Gene3D" id="1.10.540.10">
    <property type="entry name" value="Acyl-CoA dehydrogenase/oxidase, N-terminal domain"/>
    <property type="match status" value="1"/>
</dbReference>
<evidence type="ECO:0000256" key="9">
    <source>
        <dbReference type="ARBA" id="ARBA00034328"/>
    </source>
</evidence>
<dbReference type="EC" id="1.14.14.21" evidence="9"/>
<evidence type="ECO:0000259" key="16">
    <source>
        <dbReference type="Pfam" id="PF08028"/>
    </source>
</evidence>
<dbReference type="InterPro" id="IPR006091">
    <property type="entry name" value="Acyl-CoA_Oxase/DH_mid-dom"/>
</dbReference>
<accession>A0AAU3ICC1</accession>
<comment type="catalytic activity">
    <reaction evidence="11">
        <text>dibenzothiophene + FMNH2 + O2 = dibenzothiophene 5-oxide + FMN + H2O + H(+)</text>
        <dbReference type="Rhea" id="RHEA:49076"/>
        <dbReference type="ChEBI" id="CHEBI:15377"/>
        <dbReference type="ChEBI" id="CHEBI:15378"/>
        <dbReference type="ChEBI" id="CHEBI:15379"/>
        <dbReference type="ChEBI" id="CHEBI:23681"/>
        <dbReference type="ChEBI" id="CHEBI:23683"/>
        <dbReference type="ChEBI" id="CHEBI:57618"/>
        <dbReference type="ChEBI" id="CHEBI:58210"/>
    </reaction>
</comment>
<dbReference type="InterPro" id="IPR037069">
    <property type="entry name" value="AcylCoA_DH/ox_N_sf"/>
</dbReference>